<dbReference type="SUPFAM" id="SSF54928">
    <property type="entry name" value="RNA-binding domain, RBD"/>
    <property type="match status" value="2"/>
</dbReference>
<dbReference type="InterPro" id="IPR035979">
    <property type="entry name" value="RBD_domain_sf"/>
</dbReference>
<accession>A0AAV7EUC1</accession>
<dbReference type="EMBL" id="JAINDJ010000003">
    <property type="protein sequence ID" value="KAG9452308.1"/>
    <property type="molecule type" value="Genomic_DNA"/>
</dbReference>
<name>A0AAV7EUC1_ARIFI</name>
<organism evidence="5 6">
    <name type="scientific">Aristolochia fimbriata</name>
    <name type="common">White veined hardy Dutchman's pipe vine</name>
    <dbReference type="NCBI Taxonomy" id="158543"/>
    <lineage>
        <taxon>Eukaryota</taxon>
        <taxon>Viridiplantae</taxon>
        <taxon>Streptophyta</taxon>
        <taxon>Embryophyta</taxon>
        <taxon>Tracheophyta</taxon>
        <taxon>Spermatophyta</taxon>
        <taxon>Magnoliopsida</taxon>
        <taxon>Magnoliidae</taxon>
        <taxon>Piperales</taxon>
        <taxon>Aristolochiaceae</taxon>
        <taxon>Aristolochia</taxon>
    </lineage>
</organism>
<dbReference type="GO" id="GO:0009535">
    <property type="term" value="C:chloroplast thylakoid membrane"/>
    <property type="evidence" value="ECO:0007669"/>
    <property type="project" value="TreeGrafter"/>
</dbReference>
<dbReference type="InterPro" id="IPR050502">
    <property type="entry name" value="Euk_RNA-bind_prot"/>
</dbReference>
<keyword evidence="1 2" id="KW-0694">RNA-binding</keyword>
<dbReference type="SMART" id="SM00360">
    <property type="entry name" value="RRM"/>
    <property type="match status" value="2"/>
</dbReference>
<dbReference type="Gene3D" id="3.30.70.330">
    <property type="match status" value="2"/>
</dbReference>
<dbReference type="InterPro" id="IPR012677">
    <property type="entry name" value="Nucleotide-bd_a/b_plait_sf"/>
</dbReference>
<dbReference type="GO" id="GO:0003729">
    <property type="term" value="F:mRNA binding"/>
    <property type="evidence" value="ECO:0007669"/>
    <property type="project" value="TreeGrafter"/>
</dbReference>
<dbReference type="PANTHER" id="PTHR48025">
    <property type="entry name" value="OS02G0815200 PROTEIN"/>
    <property type="match status" value="1"/>
</dbReference>
<feature type="compositionally biased region" description="Acidic residues" evidence="3">
    <location>
        <begin position="290"/>
        <end position="306"/>
    </location>
</feature>
<dbReference type="Proteomes" id="UP000825729">
    <property type="component" value="Unassembled WGS sequence"/>
</dbReference>
<gene>
    <name evidence="5" type="ORF">H6P81_005212</name>
</gene>
<protein>
    <recommendedName>
        <fullName evidence="4">RRM domain-containing protein</fullName>
    </recommendedName>
</protein>
<evidence type="ECO:0000259" key="4">
    <source>
        <dbReference type="PROSITE" id="PS50102"/>
    </source>
</evidence>
<evidence type="ECO:0000313" key="5">
    <source>
        <dbReference type="EMBL" id="KAG9452308.1"/>
    </source>
</evidence>
<evidence type="ECO:0000256" key="2">
    <source>
        <dbReference type="PROSITE-ProRule" id="PRU00176"/>
    </source>
</evidence>
<evidence type="ECO:0000256" key="1">
    <source>
        <dbReference type="ARBA" id="ARBA00022884"/>
    </source>
</evidence>
<dbReference type="GO" id="GO:1901259">
    <property type="term" value="P:chloroplast rRNA processing"/>
    <property type="evidence" value="ECO:0007669"/>
    <property type="project" value="TreeGrafter"/>
</dbReference>
<dbReference type="AlphaFoldDB" id="A0AAV7EUC1"/>
<feature type="domain" description="RRM" evidence="4">
    <location>
        <begin position="184"/>
        <end position="262"/>
    </location>
</feature>
<feature type="compositionally biased region" description="Acidic residues" evidence="3">
    <location>
        <begin position="267"/>
        <end position="278"/>
    </location>
</feature>
<feature type="region of interest" description="Disordered" evidence="3">
    <location>
        <begin position="258"/>
        <end position="306"/>
    </location>
</feature>
<dbReference type="PANTHER" id="PTHR48025:SF6">
    <property type="entry name" value="RRM DOMAIN-CONTAINING PROTEIN"/>
    <property type="match status" value="1"/>
</dbReference>
<proteinExistence type="predicted"/>
<dbReference type="PROSITE" id="PS50102">
    <property type="entry name" value="RRM"/>
    <property type="match status" value="2"/>
</dbReference>
<reference evidence="5 6" key="1">
    <citation type="submission" date="2021-07" db="EMBL/GenBank/DDBJ databases">
        <title>The Aristolochia fimbriata genome: insights into angiosperm evolution, floral development and chemical biosynthesis.</title>
        <authorList>
            <person name="Jiao Y."/>
        </authorList>
    </citation>
    <scope>NUCLEOTIDE SEQUENCE [LARGE SCALE GENOMIC DNA]</scope>
    <source>
        <strain evidence="5">IBCAS-2021</strain>
        <tissue evidence="5">Leaf</tissue>
    </source>
</reference>
<evidence type="ECO:0000313" key="6">
    <source>
        <dbReference type="Proteomes" id="UP000825729"/>
    </source>
</evidence>
<feature type="domain" description="RRM" evidence="4">
    <location>
        <begin position="88"/>
        <end position="164"/>
    </location>
</feature>
<comment type="caution">
    <text evidence="5">The sequence shown here is derived from an EMBL/GenBank/DDBJ whole genome shotgun (WGS) entry which is preliminary data.</text>
</comment>
<evidence type="ECO:0000256" key="3">
    <source>
        <dbReference type="SAM" id="MobiDB-lite"/>
    </source>
</evidence>
<dbReference type="Pfam" id="PF00076">
    <property type="entry name" value="RRM_1"/>
    <property type="match status" value="2"/>
</dbReference>
<dbReference type="InterPro" id="IPR000504">
    <property type="entry name" value="RRM_dom"/>
</dbReference>
<sequence length="306" mass="33605">MALSAACTFSASSSPFAFLVPHKLSPCGKVHLPASSYYRSLHCPCSPSLFSLSILPARKLSFGLFAAVQEITVETATEGSSRENEQKRKLFVYNLPWNFTAPDMRNLFGQYGDVKDVEIIKKDGKSKGWAFITMGSSEGAVAAVDKLDSFELQGRIIRVEFARSMKKPSRPPPATPPTTGETRYKIYASNLAWKARSSHLREFFSESFNPVACRVVFDSPSGRSAGYGFVSFNSQEEMEAAISALDGKELLGRPVKLKVSEKKDDGVADETVENENTEDSEHIKSGVGDETGEENENTEDTENIKS</sequence>
<keyword evidence="6" id="KW-1185">Reference proteome</keyword>